<evidence type="ECO:0000256" key="1">
    <source>
        <dbReference type="SAM" id="SignalP"/>
    </source>
</evidence>
<dbReference type="AlphaFoldDB" id="A0A6I4SP83"/>
<dbReference type="Proteomes" id="UP000468943">
    <property type="component" value="Unassembled WGS sequence"/>
</dbReference>
<proteinExistence type="predicted"/>
<organism evidence="2 3">
    <name type="scientific">Pontixanthobacter gangjinensis</name>
    <dbReference type="NCBI Taxonomy" id="1028742"/>
    <lineage>
        <taxon>Bacteria</taxon>
        <taxon>Pseudomonadati</taxon>
        <taxon>Pseudomonadota</taxon>
        <taxon>Alphaproteobacteria</taxon>
        <taxon>Sphingomonadales</taxon>
        <taxon>Erythrobacteraceae</taxon>
        <taxon>Pontixanthobacter</taxon>
    </lineage>
</organism>
<feature type="signal peptide" evidence="1">
    <location>
        <begin position="1"/>
        <end position="33"/>
    </location>
</feature>
<evidence type="ECO:0000313" key="3">
    <source>
        <dbReference type="Proteomes" id="UP000468943"/>
    </source>
</evidence>
<gene>
    <name evidence="2" type="ORF">GRI36_08590</name>
</gene>
<feature type="chain" id="PRO_5026107763" evidence="1">
    <location>
        <begin position="34"/>
        <end position="147"/>
    </location>
</feature>
<keyword evidence="3" id="KW-1185">Reference proteome</keyword>
<sequence>MRTINARRRTKLALGLFITSALSTVGASQPVLAHDVQQQAYNVFFSSKYTYCDAALIGKLWGIDTGEAKAQIGEKILNGIGDNIPFVLNLSREEGNQCEWSDVPYTYEDAELISQIWDLGGVGQAKSKMAMLATAGNQHWIDAALSR</sequence>
<keyword evidence="1" id="KW-0732">Signal</keyword>
<dbReference type="RefSeq" id="WP_160598078.1">
    <property type="nucleotide sequence ID" value="NZ_WTYS01000001.1"/>
</dbReference>
<reference evidence="2 3" key="1">
    <citation type="submission" date="2019-12" db="EMBL/GenBank/DDBJ databases">
        <title>Genomic-based taxomic classification of the family Erythrobacteraceae.</title>
        <authorList>
            <person name="Xu L."/>
        </authorList>
    </citation>
    <scope>NUCLEOTIDE SEQUENCE [LARGE SCALE GENOMIC DNA]</scope>
    <source>
        <strain evidence="2 3">JCM 17802</strain>
    </source>
</reference>
<comment type="caution">
    <text evidence="2">The sequence shown here is derived from an EMBL/GenBank/DDBJ whole genome shotgun (WGS) entry which is preliminary data.</text>
</comment>
<dbReference type="OrthoDB" id="7605444at2"/>
<accession>A0A6I4SP83</accession>
<evidence type="ECO:0000313" key="2">
    <source>
        <dbReference type="EMBL" id="MXO56940.1"/>
    </source>
</evidence>
<dbReference type="EMBL" id="WTYS01000001">
    <property type="protein sequence ID" value="MXO56940.1"/>
    <property type="molecule type" value="Genomic_DNA"/>
</dbReference>
<name>A0A6I4SP83_9SPHN</name>
<protein>
    <submittedName>
        <fullName evidence="2">Uncharacterized protein</fullName>
    </submittedName>
</protein>